<dbReference type="AlphaFoldDB" id="A0A5C6Z2F3"/>
<dbReference type="InterPro" id="IPR024618">
    <property type="entry name" value="DUF3857"/>
</dbReference>
<evidence type="ECO:0000259" key="2">
    <source>
        <dbReference type="Pfam" id="PF12969"/>
    </source>
</evidence>
<dbReference type="EMBL" id="VORT01000003">
    <property type="protein sequence ID" value="TXD73875.1"/>
    <property type="molecule type" value="Genomic_DNA"/>
</dbReference>
<name>A0A5C6Z2F3_9FLAO</name>
<feature type="domain" description="DUF3857" evidence="2">
    <location>
        <begin position="71"/>
        <end position="212"/>
    </location>
</feature>
<organism evidence="3 4">
    <name type="scientific">Aequorivita antarctica</name>
    <dbReference type="NCBI Taxonomy" id="153266"/>
    <lineage>
        <taxon>Bacteria</taxon>
        <taxon>Pseudomonadati</taxon>
        <taxon>Bacteroidota</taxon>
        <taxon>Flavobacteriia</taxon>
        <taxon>Flavobacteriales</taxon>
        <taxon>Flavobacteriaceae</taxon>
        <taxon>Aequorivita</taxon>
    </lineage>
</organism>
<feature type="signal peptide" evidence="1">
    <location>
        <begin position="1"/>
        <end position="19"/>
    </location>
</feature>
<accession>A0A5C6Z2F3</accession>
<gene>
    <name evidence="3" type="ORF">ESU54_05245</name>
</gene>
<feature type="chain" id="PRO_5022684681" evidence="1">
    <location>
        <begin position="20"/>
        <end position="653"/>
    </location>
</feature>
<dbReference type="OrthoDB" id="1153981at2"/>
<evidence type="ECO:0000313" key="3">
    <source>
        <dbReference type="EMBL" id="TXD73875.1"/>
    </source>
</evidence>
<evidence type="ECO:0000313" key="4">
    <source>
        <dbReference type="Proteomes" id="UP000321497"/>
    </source>
</evidence>
<dbReference type="Gene3D" id="2.60.40.3140">
    <property type="match status" value="1"/>
</dbReference>
<dbReference type="RefSeq" id="WP_111843497.1">
    <property type="nucleotide sequence ID" value="NZ_UEGI01000002.1"/>
</dbReference>
<sequence length="653" mass="75298">MKKLISCWALILIAPLLFAQETPFYKNYSWEANPNFSVKVADSTSIVGVKDKIVTEFIFEGKDLIEYFLEHKAVWLNSDERIEDYNKIYLPYNNDSELLISKARVIKPNGEIVVLDDSKIHTAEDEETKRVYKFFAFEGIEKGSIIEYYYLVKRAPEYSGKLLTFQTSYAKKDITFELFSPSNLVFKFKSFNGLPETKLDTLSEENLHWTMHAAELPGLEHESQSAYKASVASLIFKLDENLANNTKDITSYSKVSQNLYNYYYTEIDKKAHKKLTKFLDGAGVKSGMETDEVLQTLESYIKTNVYLKQGNNVGNDLESVLDQKVASTEGIMTLYISLFKTLDIKHELILTSDRQDLKFDPEFEANTFLNEFLFYFPKTDKYLAPTEVDTRYGFPPAYLTDTYGLYIKEVVLGDFKSATAKIEYINPVSAEKTVDKMIIDVAFNSEDLTQNTIKLDRSMSGYYAGYIQPFVHLIPEENKTELLEDFAKRLDESAVIKSKEMINADPALFGIKPLQFVIDFETESFVEKAGNRYLFKVGELIGKQVQMYQDNERMLPLEDEFTRTYYRTINIKIPEGYRVANAEDININHSYSKDGKEVLMFKSTYEIDGDTLTITADEFYKINLISKEFYEDYRKVINSAADFNKVTLILEPK</sequence>
<dbReference type="Proteomes" id="UP000321497">
    <property type="component" value="Unassembled WGS sequence"/>
</dbReference>
<dbReference type="Gene3D" id="2.60.120.1130">
    <property type="match status" value="1"/>
</dbReference>
<dbReference type="Pfam" id="PF12969">
    <property type="entry name" value="DUF3857"/>
    <property type="match status" value="1"/>
</dbReference>
<keyword evidence="1" id="KW-0732">Signal</keyword>
<proteinExistence type="predicted"/>
<keyword evidence="4" id="KW-1185">Reference proteome</keyword>
<reference evidence="3 4" key="1">
    <citation type="submission" date="2019-08" db="EMBL/GenBank/DDBJ databases">
        <title>Genome of Aequorivita antarctica SW49 (type strain).</title>
        <authorList>
            <person name="Bowman J.P."/>
        </authorList>
    </citation>
    <scope>NUCLEOTIDE SEQUENCE [LARGE SCALE GENOMIC DNA]</scope>
    <source>
        <strain evidence="3 4">SW49</strain>
    </source>
</reference>
<protein>
    <submittedName>
        <fullName evidence="3">DUF3857 domain-containing protein</fullName>
    </submittedName>
</protein>
<comment type="caution">
    <text evidence="3">The sequence shown here is derived from an EMBL/GenBank/DDBJ whole genome shotgun (WGS) entry which is preliminary data.</text>
</comment>
<evidence type="ECO:0000256" key="1">
    <source>
        <dbReference type="SAM" id="SignalP"/>
    </source>
</evidence>